<dbReference type="OrthoDB" id="288590at2759"/>
<keyword evidence="8" id="KW-1185">Reference proteome</keyword>
<comment type="similarity">
    <text evidence="1">Belongs to the iron/ascorbate-dependent oxidoreductase family.</text>
</comment>
<feature type="domain" description="Non-haem dioxygenase N-terminal" evidence="6">
    <location>
        <begin position="3"/>
        <end position="101"/>
    </location>
</feature>
<dbReference type="Pfam" id="PF03171">
    <property type="entry name" value="2OG-FeII_Oxy"/>
    <property type="match status" value="1"/>
</dbReference>
<evidence type="ECO:0000259" key="5">
    <source>
        <dbReference type="Pfam" id="PF03171"/>
    </source>
</evidence>
<keyword evidence="7" id="KW-0223">Dioxygenase</keyword>
<reference evidence="8" key="1">
    <citation type="submission" date="2016-06" db="EMBL/GenBank/DDBJ databases">
        <title>Parallel loss of symbiosis genes in relatives of nitrogen-fixing non-legume Parasponia.</title>
        <authorList>
            <person name="Van Velzen R."/>
            <person name="Holmer R."/>
            <person name="Bu F."/>
            <person name="Rutten L."/>
            <person name="Van Zeijl A."/>
            <person name="Liu W."/>
            <person name="Santuari L."/>
            <person name="Cao Q."/>
            <person name="Sharma T."/>
            <person name="Shen D."/>
            <person name="Roswanjaya Y."/>
            <person name="Wardhani T."/>
            <person name="Kalhor M.S."/>
            <person name="Jansen J."/>
            <person name="Van den Hoogen J."/>
            <person name="Gungor B."/>
            <person name="Hartog M."/>
            <person name="Hontelez J."/>
            <person name="Verver J."/>
            <person name="Yang W.-C."/>
            <person name="Schijlen E."/>
            <person name="Repin R."/>
            <person name="Schilthuizen M."/>
            <person name="Schranz E."/>
            <person name="Heidstra R."/>
            <person name="Miyata K."/>
            <person name="Fedorova E."/>
            <person name="Kohlen W."/>
            <person name="Bisseling T."/>
            <person name="Smit S."/>
            <person name="Geurts R."/>
        </authorList>
    </citation>
    <scope>NUCLEOTIDE SEQUENCE [LARGE SCALE GENOMIC DNA]</scope>
    <source>
        <strain evidence="8">cv. WU1-14</strain>
    </source>
</reference>
<dbReference type="InterPro" id="IPR044861">
    <property type="entry name" value="IPNS-like_FE2OG_OXY"/>
</dbReference>
<accession>A0A2P5DAJ2</accession>
<dbReference type="PANTHER" id="PTHR10209:SF751">
    <property type="entry name" value="OS06G0255100 PROTEIN"/>
    <property type="match status" value="1"/>
</dbReference>
<dbReference type="InterPro" id="IPR026992">
    <property type="entry name" value="DIOX_N"/>
</dbReference>
<name>A0A2P5DAJ2_PARAD</name>
<dbReference type="PANTHER" id="PTHR10209">
    <property type="entry name" value="OXIDOREDUCTASE, 2OG-FE II OXYGENASE FAMILY PROTEIN"/>
    <property type="match status" value="1"/>
</dbReference>
<dbReference type="EMBL" id="JXTB01000051">
    <property type="protein sequence ID" value="PON70308.1"/>
    <property type="molecule type" value="Genomic_DNA"/>
</dbReference>
<protein>
    <submittedName>
        <fullName evidence="7">Oxoglutarate/iron-dependent dioxygenase</fullName>
    </submittedName>
</protein>
<dbReference type="Proteomes" id="UP000237105">
    <property type="component" value="Unassembled WGS sequence"/>
</dbReference>
<dbReference type="AlphaFoldDB" id="A0A2P5DAJ2"/>
<evidence type="ECO:0000313" key="7">
    <source>
        <dbReference type="EMBL" id="PON70308.1"/>
    </source>
</evidence>
<dbReference type="SUPFAM" id="SSF51197">
    <property type="entry name" value="Clavaminate synthase-like"/>
    <property type="match status" value="1"/>
</dbReference>
<organism evidence="7 8">
    <name type="scientific">Parasponia andersonii</name>
    <name type="common">Sponia andersonii</name>
    <dbReference type="NCBI Taxonomy" id="3476"/>
    <lineage>
        <taxon>Eukaryota</taxon>
        <taxon>Viridiplantae</taxon>
        <taxon>Streptophyta</taxon>
        <taxon>Embryophyta</taxon>
        <taxon>Tracheophyta</taxon>
        <taxon>Spermatophyta</taxon>
        <taxon>Magnoliopsida</taxon>
        <taxon>eudicotyledons</taxon>
        <taxon>Gunneridae</taxon>
        <taxon>Pentapetalae</taxon>
        <taxon>rosids</taxon>
        <taxon>fabids</taxon>
        <taxon>Rosales</taxon>
        <taxon>Cannabaceae</taxon>
        <taxon>Parasponia</taxon>
    </lineage>
</organism>
<dbReference type="InterPro" id="IPR027443">
    <property type="entry name" value="IPNS-like_sf"/>
</dbReference>
<comment type="caution">
    <text evidence="7">The sequence shown here is derived from an EMBL/GenBank/DDBJ whole genome shotgun (WGS) entry which is preliminary data.</text>
</comment>
<evidence type="ECO:0000256" key="2">
    <source>
        <dbReference type="ARBA" id="ARBA00022723"/>
    </source>
</evidence>
<keyword evidence="4" id="KW-0408">Iron</keyword>
<evidence type="ECO:0000256" key="1">
    <source>
        <dbReference type="ARBA" id="ARBA00008056"/>
    </source>
</evidence>
<evidence type="ECO:0000256" key="3">
    <source>
        <dbReference type="ARBA" id="ARBA00023002"/>
    </source>
</evidence>
<dbReference type="GO" id="GO:0046872">
    <property type="term" value="F:metal ion binding"/>
    <property type="evidence" value="ECO:0007669"/>
    <property type="project" value="UniProtKB-KW"/>
</dbReference>
<dbReference type="Pfam" id="PF14226">
    <property type="entry name" value="DIOX_N"/>
    <property type="match status" value="1"/>
</dbReference>
<dbReference type="Gene3D" id="2.60.120.330">
    <property type="entry name" value="B-lactam Antibiotic, Isopenicillin N Synthase, Chain"/>
    <property type="match status" value="2"/>
</dbReference>
<gene>
    <name evidence="7" type="ORF">PanWU01x14_082320</name>
</gene>
<evidence type="ECO:0000259" key="6">
    <source>
        <dbReference type="Pfam" id="PF14226"/>
    </source>
</evidence>
<sequence>MVINFDSNHRSAIANQIARAARELDLFQVVNQGIHPAILDRTIAAVKAFLEQPPEIRSRFCRRDTGKTSISYHSNYDLYQSEAAMWRDTLTVRLSPTPPAPEDVPEMCRDAAAEWDQEPDQTMGLASHTDQKVLNVLLQHQLGGLQIEFHGLWVDVKPIHGALVINIGDLIQVN</sequence>
<feature type="domain" description="Isopenicillin N synthase-like Fe(2+) 2OG dioxygenase" evidence="5">
    <location>
        <begin position="117"/>
        <end position="173"/>
    </location>
</feature>
<evidence type="ECO:0000313" key="8">
    <source>
        <dbReference type="Proteomes" id="UP000237105"/>
    </source>
</evidence>
<keyword evidence="2" id="KW-0479">Metal-binding</keyword>
<proteinExistence type="inferred from homology"/>
<evidence type="ECO:0000256" key="4">
    <source>
        <dbReference type="ARBA" id="ARBA00023004"/>
    </source>
</evidence>
<dbReference type="GO" id="GO:0051213">
    <property type="term" value="F:dioxygenase activity"/>
    <property type="evidence" value="ECO:0007669"/>
    <property type="project" value="UniProtKB-KW"/>
</dbReference>
<keyword evidence="3" id="KW-0560">Oxidoreductase</keyword>